<evidence type="ECO:0000313" key="4">
    <source>
        <dbReference type="Proteomes" id="UP000247515"/>
    </source>
</evidence>
<protein>
    <submittedName>
        <fullName evidence="2">Uncharacterized protein</fullName>
    </submittedName>
</protein>
<reference evidence="2 3" key="1">
    <citation type="submission" date="2016-10" db="EMBL/GenBank/DDBJ databases">
        <authorList>
            <person name="Varghese N."/>
            <person name="Submissions S."/>
        </authorList>
    </citation>
    <scope>NUCLEOTIDE SEQUENCE [LARGE SCALE GENOMIC DNA]</scope>
    <source>
        <strain evidence="2 3">LMG 22274</strain>
    </source>
</reference>
<evidence type="ECO:0000313" key="1">
    <source>
        <dbReference type="EMBL" id="PXX09034.1"/>
    </source>
</evidence>
<dbReference type="AlphaFoldDB" id="A0AAQ1GNF8"/>
<dbReference type="EMBL" id="FNZM01000025">
    <property type="protein sequence ID" value="SEK13875.1"/>
    <property type="molecule type" value="Genomic_DNA"/>
</dbReference>
<comment type="caution">
    <text evidence="2">The sequence shown here is derived from an EMBL/GenBank/DDBJ whole genome shotgun (WGS) entry which is preliminary data.</text>
</comment>
<proteinExistence type="predicted"/>
<dbReference type="Proteomes" id="UP000247515">
    <property type="component" value="Unassembled WGS sequence"/>
</dbReference>
<evidence type="ECO:0000313" key="3">
    <source>
        <dbReference type="Proteomes" id="UP000183529"/>
    </source>
</evidence>
<dbReference type="Proteomes" id="UP000183529">
    <property type="component" value="Unassembled WGS sequence"/>
</dbReference>
<reference evidence="1 4" key="2">
    <citation type="submission" date="2018-05" db="EMBL/GenBank/DDBJ databases">
        <title>Genomic Encyclopedia of Type Strains, Phase IV (KMG-V): Genome sequencing to study the core and pangenomes of soil and plant-associated prokaryotes.</title>
        <authorList>
            <person name="Whitman W."/>
        </authorList>
    </citation>
    <scope>NUCLEOTIDE SEQUENCE [LARGE SCALE GENOMIC DNA]</scope>
    <source>
        <strain evidence="1 4">SIr-6563</strain>
    </source>
</reference>
<name>A0AAQ1GNF8_9BURK</name>
<sequence length="154" mass="16881">MKTRTHSGAQCLLLPRPPLGRGLRFSSGVAPSTPGNQGQQAVKVEFVEASSARPDLLCYLVAIAASSYALTQEWRVDHVVQCCREWLDKSALTMHWLDRVRLGQLALKIASRDLLGAGIAVRLSSVSVLFTAEMELNEASTMVQRMMSLCHEAL</sequence>
<keyword evidence="4" id="KW-1185">Reference proteome</keyword>
<accession>A0AAQ1GNF8</accession>
<dbReference type="EMBL" id="QJJV01000025">
    <property type="protein sequence ID" value="PXX09034.1"/>
    <property type="molecule type" value="Genomic_DNA"/>
</dbReference>
<organism evidence="2 3">
    <name type="scientific">Paraburkholderia tropica</name>
    <dbReference type="NCBI Taxonomy" id="92647"/>
    <lineage>
        <taxon>Bacteria</taxon>
        <taxon>Pseudomonadati</taxon>
        <taxon>Pseudomonadota</taxon>
        <taxon>Betaproteobacteria</taxon>
        <taxon>Burkholderiales</taxon>
        <taxon>Burkholderiaceae</taxon>
        <taxon>Paraburkholderia</taxon>
    </lineage>
</organism>
<gene>
    <name evidence="1" type="ORF">C7400_12585</name>
    <name evidence="2" type="ORF">SAMN05216550_12569</name>
</gene>
<evidence type="ECO:0000313" key="2">
    <source>
        <dbReference type="EMBL" id="SEK13875.1"/>
    </source>
</evidence>